<dbReference type="SUPFAM" id="SSF53335">
    <property type="entry name" value="S-adenosyl-L-methionine-dependent methyltransferases"/>
    <property type="match status" value="1"/>
</dbReference>
<dbReference type="GO" id="GO:0032259">
    <property type="term" value="P:methylation"/>
    <property type="evidence" value="ECO:0007669"/>
    <property type="project" value="UniProtKB-KW"/>
</dbReference>
<dbReference type="STRING" id="768671.ThimaDRAFT_0237"/>
<gene>
    <name evidence="5" type="ORF">ThimaDRAFT_0237</name>
</gene>
<keyword evidence="1 5" id="KW-0489">Methyltransferase</keyword>
<proteinExistence type="predicted"/>
<evidence type="ECO:0000313" key="5">
    <source>
        <dbReference type="EMBL" id="EGV20459.1"/>
    </source>
</evidence>
<accession>F9U5N6</accession>
<name>F9U5N6_9GAMM</name>
<dbReference type="EMBL" id="AFWV01000001">
    <property type="protein sequence ID" value="EGV20459.1"/>
    <property type="molecule type" value="Genomic_DNA"/>
</dbReference>
<dbReference type="Gene3D" id="2.20.25.110">
    <property type="entry name" value="S-adenosyl-L-methionine-dependent methyltransferases"/>
    <property type="match status" value="1"/>
</dbReference>
<dbReference type="PANTHER" id="PTHR43464:SF19">
    <property type="entry name" value="UBIQUINONE BIOSYNTHESIS O-METHYLTRANSFERASE, MITOCHONDRIAL"/>
    <property type="match status" value="1"/>
</dbReference>
<dbReference type="RefSeq" id="WP_007191115.1">
    <property type="nucleotide sequence ID" value="NZ_AFWV01000001.1"/>
</dbReference>
<dbReference type="AlphaFoldDB" id="F9U5N6"/>
<dbReference type="Proteomes" id="UP000005459">
    <property type="component" value="Unassembled WGS sequence"/>
</dbReference>
<dbReference type="InterPro" id="IPR029063">
    <property type="entry name" value="SAM-dependent_MTases_sf"/>
</dbReference>
<keyword evidence="2 5" id="KW-0808">Transferase</keyword>
<dbReference type="Pfam" id="PF13649">
    <property type="entry name" value="Methyltransf_25"/>
    <property type="match status" value="1"/>
</dbReference>
<dbReference type="GO" id="GO:0008168">
    <property type="term" value="F:methyltransferase activity"/>
    <property type="evidence" value="ECO:0007669"/>
    <property type="project" value="UniProtKB-KW"/>
</dbReference>
<feature type="domain" description="Methyltransferase" evidence="4">
    <location>
        <begin position="61"/>
        <end position="155"/>
    </location>
</feature>
<dbReference type="eggNOG" id="COG2226">
    <property type="taxonomic scope" value="Bacteria"/>
</dbReference>
<protein>
    <submittedName>
        <fullName evidence="5">Methyltransferase type 12</fullName>
    </submittedName>
</protein>
<dbReference type="PANTHER" id="PTHR43464">
    <property type="entry name" value="METHYLTRANSFERASE"/>
    <property type="match status" value="1"/>
</dbReference>
<evidence type="ECO:0000259" key="4">
    <source>
        <dbReference type="Pfam" id="PF13649"/>
    </source>
</evidence>
<dbReference type="Gene3D" id="3.40.50.150">
    <property type="entry name" value="Vaccinia Virus protein VP39"/>
    <property type="match status" value="1"/>
</dbReference>
<keyword evidence="3" id="KW-0949">S-adenosyl-L-methionine</keyword>
<evidence type="ECO:0000256" key="1">
    <source>
        <dbReference type="ARBA" id="ARBA00022603"/>
    </source>
</evidence>
<evidence type="ECO:0000256" key="3">
    <source>
        <dbReference type="ARBA" id="ARBA00022691"/>
    </source>
</evidence>
<organism evidence="5 6">
    <name type="scientific">Thiocapsa marina 5811</name>
    <dbReference type="NCBI Taxonomy" id="768671"/>
    <lineage>
        <taxon>Bacteria</taxon>
        <taxon>Pseudomonadati</taxon>
        <taxon>Pseudomonadota</taxon>
        <taxon>Gammaproteobacteria</taxon>
        <taxon>Chromatiales</taxon>
        <taxon>Chromatiaceae</taxon>
        <taxon>Thiocapsa</taxon>
    </lineage>
</organism>
<keyword evidence="6" id="KW-1185">Reference proteome</keyword>
<dbReference type="InterPro" id="IPR041698">
    <property type="entry name" value="Methyltransf_25"/>
</dbReference>
<evidence type="ECO:0000313" key="6">
    <source>
        <dbReference type="Proteomes" id="UP000005459"/>
    </source>
</evidence>
<reference evidence="5 6" key="1">
    <citation type="submission" date="2011-06" db="EMBL/GenBank/DDBJ databases">
        <title>The draft genome of Thiocapsa marina 5811.</title>
        <authorList>
            <consortium name="US DOE Joint Genome Institute (JGI-PGF)"/>
            <person name="Lucas S."/>
            <person name="Han J."/>
            <person name="Cheng J.-F."/>
            <person name="Goodwin L."/>
            <person name="Pitluck S."/>
            <person name="Peters L."/>
            <person name="Land M.L."/>
            <person name="Hauser L."/>
            <person name="Vogl K."/>
            <person name="Liu Z."/>
            <person name="Imhoff J."/>
            <person name="Thiel V."/>
            <person name="Frigaard N.-U."/>
            <person name="Bryant D."/>
            <person name="Woyke T.J."/>
        </authorList>
    </citation>
    <scope>NUCLEOTIDE SEQUENCE [LARGE SCALE GENOMIC DNA]</scope>
    <source>
        <strain evidence="5 6">5811</strain>
    </source>
</reference>
<evidence type="ECO:0000256" key="2">
    <source>
        <dbReference type="ARBA" id="ARBA00022679"/>
    </source>
</evidence>
<sequence length="283" mass="31161">MIRDLDAPRGPNARTIAHHRIPPYASLAADYDALVGDALFPVIRRSFDACVRRLGLRFRSIADIGCGTGRFLGDLLRRYDVPMIGVDRSPQMLEVAARRLRGPGVVLLRQDMRRLCLPYPVDLMTCNGDTLNYLVTMDDLVAALRACRENLTPGGYLLGDLLSGRPAAEAHGSEDVLLAPSGLTSRWRATCGGPPGTTRVEIRFGRRGEAREVHLQRWHSLADIEAAAHRAGLRLVSAEPLLMEAGHRKRAAWLKIAIRRAGAPRRLDRGATTAPTRHYGGRL</sequence>
<dbReference type="CDD" id="cd02440">
    <property type="entry name" value="AdoMet_MTases"/>
    <property type="match status" value="1"/>
</dbReference>
<dbReference type="OrthoDB" id="9791837at2"/>